<feature type="region of interest" description="Disordered" evidence="1">
    <location>
        <begin position="57"/>
        <end position="216"/>
    </location>
</feature>
<protein>
    <submittedName>
        <fullName evidence="2">Uncharacterized protein</fullName>
    </submittedName>
</protein>
<feature type="compositionally biased region" description="Low complexity" evidence="1">
    <location>
        <begin position="1426"/>
        <end position="1449"/>
    </location>
</feature>
<proteinExistence type="predicted"/>
<sequence>MPEKYFCDCPVQCMKGGREEPKEVSKRTWNAHAKYRAQARITTYTTFVAQYNENLASSGAGYEVGGSSSNRTMRSQSHASRSNSPPSKRHRRGSSSRRTAPSKEEGEATSEEHEGEGAGEEHEGEGENENEGHDSENIQDMLGDEPEQSNKQDCDNENGHECEHNQYQEPEQMYTVGDDGEQTGVEGADGEERGAQEEEAELEDEHGIDPGSLEDLTRRGASLEPIPDEDEEPEEPPFQDILNIDQGDFEVEATLEELKTTQDFITAIREATLDAEKLPDTLIQRLRAPPQNRLNLDDQPELLTAIELFLDTTSASEEVFNNVRRTMHRALTRLGVEHNDLPSLFQTKKQIEQLTGICSIKTDMCPNTCMAYTATLSQLDMCPKCGQSRYDTQILAATGKLVPQRQFHTIPLGPQLQALWRSPQGATAMRYRREKTAEIIEKAKANGGVLDEWDDVFSGTAYLEAVQTGKIKENDMVLLMSIDGAQLYQSKQSDCWIYIWVVLDLAPNLRYKKRYVLPGGFIPGPNKPKNVDSFLFPGFHHLSALMKEGLQVWDAVTENVFQSDLYLHLGAADGPGLTYLNGLTGHSGAYGCRLYCPVKGRRKDGGNHYYPALLKPQAFSVEGSDHPDVDGSHLPIGDPVEYQQALNVVLASRNQAQHQSNRKRTGITKPSLFSGLPVGRSLHIPHCFGVDLMHLVSLNIPDLLFGLWRGTIDCDPDDSKTTWDWLVLTGNTWKMHGQSVADATPYLPGSFDRPPRNPAEKISSGYKAWEFLTYLFGLGPGLLYGVLPDKYWKNYCKLVTGVRLIHQRTITKAQLLKSHRLLVQFTKEFETLYYQRKPTRLHFVRQSIHALLHTGPEVPRLGPGICYTQWTMERTIGNLGEEIRQPSNPFQNLSERGVRRAQVNALYATLPDLRNPENLPRVSEDLGNQFFLLGARERNPHVVPATEVALIRAFYHAHNVQQIVRSAWKEKEKPLEKVRMARNIMFYDDLEVRSPKFGEVQYFFQLKLNNLNHAVALVSVFDSPDAFLAEESSAMPNFQLQITRLPILHLTLSLRPQEDKSQQHPLDIFHLDHVAQVVYLVGIWRILPLTIAKVHETWIASHRDLLAAGNQVYGDLYDAYNKLRATHDQLKESHTELRGDLKAALHQLSNASSSSTNSLSAASLPKPKQDDYPKMRFWTQREYATFSNTKKKAAAVVDPTSGPARRGGARLAQTGENVATEYIENEDGISVDGKTAEAIRAHIRSIFRQLIQDKKIKKLPEKWSNVTTMERRYIFHEIYHEYPDMRLCQNDWKADFLVSRVLSQWHTNIKRCAKRQQDARQDYGSEDEDLPNNPEESEDESARHPALNKRKNAPEPSLQRQQPPKRPRAAATAASSSPQPTPSLPSSPYLSRSSSPHPPRSSSPHPPRPSSPCPSRPSSPHPSHPSRPSLPVTRPSVVPVVPSPTTLTLAPRASPELESAPAPRRPGVTFDSQPRPRALHKGKKKAVDNLESDDDNRLVVRTEEDENATAHTTTAPMPASSRSNEGHSESDGTKRTMAVVEKAVAFVNPLSSVFGPAAGPSSRRDGLRREKEASSAKPNTQNMSDKAPKTSAQPVKTSAVGVRMKHVTASNSAKNLFYIDYLKTHDAITPAAFEAMWKGLGKEEIKVYLFLSSNPLLTFMSPVLQKWNALSKSAKEAGGNDTGDIENA</sequence>
<feature type="compositionally biased region" description="Polar residues" evidence="1">
    <location>
        <begin position="1576"/>
        <end position="1596"/>
    </location>
</feature>
<feature type="compositionally biased region" description="Low complexity" evidence="1">
    <location>
        <begin position="1509"/>
        <end position="1519"/>
    </location>
</feature>
<feature type="compositionally biased region" description="Polar residues" evidence="1">
    <location>
        <begin position="66"/>
        <end position="83"/>
    </location>
</feature>
<dbReference type="Proteomes" id="UP001148786">
    <property type="component" value="Unassembled WGS sequence"/>
</dbReference>
<dbReference type="OrthoDB" id="2669721at2759"/>
<dbReference type="InterPro" id="IPR004242">
    <property type="entry name" value="Transposase_21"/>
</dbReference>
<feature type="compositionally biased region" description="Low complexity" evidence="1">
    <location>
        <begin position="1369"/>
        <end position="1378"/>
    </location>
</feature>
<dbReference type="PANTHER" id="PTHR46579">
    <property type="entry name" value="F5/8 TYPE C DOMAIN-CONTAINING PROTEIN-RELATED"/>
    <property type="match status" value="1"/>
</dbReference>
<gene>
    <name evidence="2" type="ORF">NLJ89_g7431</name>
</gene>
<feature type="region of interest" description="Disordered" evidence="1">
    <location>
        <begin position="1317"/>
        <end position="1534"/>
    </location>
</feature>
<feature type="compositionally biased region" description="Basic and acidic residues" evidence="1">
    <location>
        <begin position="148"/>
        <end position="166"/>
    </location>
</feature>
<evidence type="ECO:0000313" key="3">
    <source>
        <dbReference type="Proteomes" id="UP001148786"/>
    </source>
</evidence>
<feature type="compositionally biased region" description="Acidic residues" evidence="1">
    <location>
        <begin position="197"/>
        <end position="206"/>
    </location>
</feature>
<comment type="caution">
    <text evidence="2">The sequence shown here is derived from an EMBL/GenBank/DDBJ whole genome shotgun (WGS) entry which is preliminary data.</text>
</comment>
<feature type="compositionally biased region" description="Basic and acidic residues" evidence="1">
    <location>
        <begin position="1524"/>
        <end position="1534"/>
    </location>
</feature>
<feature type="compositionally biased region" description="Pro residues" evidence="1">
    <location>
        <begin position="1396"/>
        <end position="1425"/>
    </location>
</feature>
<evidence type="ECO:0000313" key="2">
    <source>
        <dbReference type="EMBL" id="KAJ3505412.1"/>
    </source>
</evidence>
<dbReference type="Pfam" id="PF02992">
    <property type="entry name" value="Transposase_21"/>
    <property type="match status" value="1"/>
</dbReference>
<feature type="compositionally biased region" description="Basic and acidic residues" evidence="1">
    <location>
        <begin position="1562"/>
        <end position="1574"/>
    </location>
</feature>
<feature type="compositionally biased region" description="Acidic residues" evidence="1">
    <location>
        <begin position="1324"/>
        <end position="1339"/>
    </location>
</feature>
<dbReference type="EMBL" id="JANKHO010000886">
    <property type="protein sequence ID" value="KAJ3505412.1"/>
    <property type="molecule type" value="Genomic_DNA"/>
</dbReference>
<reference evidence="2" key="1">
    <citation type="submission" date="2022-07" db="EMBL/GenBank/DDBJ databases">
        <title>Genome Sequence of Agrocybe chaxingu.</title>
        <authorList>
            <person name="Buettner E."/>
        </authorList>
    </citation>
    <scope>NUCLEOTIDE SEQUENCE</scope>
    <source>
        <strain evidence="2">MP-N11</strain>
    </source>
</reference>
<name>A0A9W8MV29_9AGAR</name>
<feature type="compositionally biased region" description="Low complexity" evidence="1">
    <location>
        <begin position="1386"/>
        <end position="1395"/>
    </location>
</feature>
<accession>A0A9W8MV29</accession>
<evidence type="ECO:0000256" key="1">
    <source>
        <dbReference type="SAM" id="MobiDB-lite"/>
    </source>
</evidence>
<dbReference type="PANTHER" id="PTHR46579:SF1">
    <property type="entry name" value="F5_8 TYPE C DOMAIN-CONTAINING PROTEIN"/>
    <property type="match status" value="1"/>
</dbReference>
<feature type="compositionally biased region" description="Basic and acidic residues" evidence="1">
    <location>
        <begin position="101"/>
        <end position="121"/>
    </location>
</feature>
<organism evidence="2 3">
    <name type="scientific">Agrocybe chaxingu</name>
    <dbReference type="NCBI Taxonomy" id="84603"/>
    <lineage>
        <taxon>Eukaryota</taxon>
        <taxon>Fungi</taxon>
        <taxon>Dikarya</taxon>
        <taxon>Basidiomycota</taxon>
        <taxon>Agaricomycotina</taxon>
        <taxon>Agaricomycetes</taxon>
        <taxon>Agaricomycetidae</taxon>
        <taxon>Agaricales</taxon>
        <taxon>Agaricineae</taxon>
        <taxon>Strophariaceae</taxon>
        <taxon>Agrocybe</taxon>
    </lineage>
</organism>
<keyword evidence="3" id="KW-1185">Reference proteome</keyword>
<feature type="region of interest" description="Disordered" evidence="1">
    <location>
        <begin position="1551"/>
        <end position="1598"/>
    </location>
</feature>